<keyword evidence="4" id="KW-1185">Reference proteome</keyword>
<feature type="compositionally biased region" description="Basic and acidic residues" evidence="1">
    <location>
        <begin position="633"/>
        <end position="643"/>
    </location>
</feature>
<feature type="region of interest" description="Disordered" evidence="1">
    <location>
        <begin position="239"/>
        <end position="356"/>
    </location>
</feature>
<keyword evidence="2" id="KW-1133">Transmembrane helix</keyword>
<gene>
    <name evidence="3" type="ORF">A7U60_g2656</name>
</gene>
<feature type="compositionally biased region" description="Low complexity" evidence="1">
    <location>
        <begin position="183"/>
        <end position="194"/>
    </location>
</feature>
<organism evidence="3 4">
    <name type="scientific">Sanghuangporus baumii</name>
    <name type="common">Phellinus baumii</name>
    <dbReference type="NCBI Taxonomy" id="108892"/>
    <lineage>
        <taxon>Eukaryota</taxon>
        <taxon>Fungi</taxon>
        <taxon>Dikarya</taxon>
        <taxon>Basidiomycota</taxon>
        <taxon>Agaricomycotina</taxon>
        <taxon>Agaricomycetes</taxon>
        <taxon>Hymenochaetales</taxon>
        <taxon>Hymenochaetaceae</taxon>
        <taxon>Sanghuangporus</taxon>
    </lineage>
</organism>
<feature type="compositionally biased region" description="Polar residues" evidence="1">
    <location>
        <begin position="346"/>
        <end position="356"/>
    </location>
</feature>
<feature type="compositionally biased region" description="Polar residues" evidence="1">
    <location>
        <begin position="280"/>
        <end position="321"/>
    </location>
</feature>
<dbReference type="EMBL" id="LNZH02000141">
    <property type="protein sequence ID" value="OCB90098.1"/>
    <property type="molecule type" value="Genomic_DNA"/>
</dbReference>
<sequence length="769" mass="78290">MTRQLGRANTPPSGDVLNALDLALKEAVLSSVSALNGTASTVLDSAVSPSASASATLSATGSEAVSASASASAISAIGSSVPESAGSATSSASAIPQSVVASATPSASSAPSQEVSSAAPTPTSSIASAAPRSASSSDLALSVPKNAAAVSSSSTEPAATPAPSAPASSTEKSAASLKTNAQSSPAASPASAASTESPKTNTTSSSEAAVSTTTTAVPAPSSSSISSAVKLETTSSAAPVTSVSTQVQLSPSPQVLSSSSNVASTQRAETSRTAAATSSNRNEQASSPNNSPQSTNAASPPQATGTSNQTQNLPSNANLRGSQPSAANSPSPQTATSLGNTLLGASPSSTVHVDSTLSTPQGVTISSGGSTFVTTPAVFTSISVSSGKDGTPLATFTSVFANPTTVPQTASLSDSSFWDKKGVVAGVFTAVGLIMLASILGIIYLCRRQRRETGRPFAKPARFHRFSDPPEMSQQPTTYQPVRPRRFPIDDPQRYLLAPSITSGHSNGHEDPAMMRSASRTSSDAHQPGALGLTGVLANSSGEMQDYHGPFSDYHRYISTGDTRLSTPPGETVGMAATTDFSPKESKPEREAESGPAAAAERRSAPSPAPSSPSIYPPSLPAVPETDEDDYLFYERETKRGRPESQLPSPPPRAVVNDAPDPRNPFSSPLDPVYESAHKQTVSPQPPRIVTNQAYRPLTPPDSSAGHSPSTPQSPEPGESTKPLNVAPYSNTFLGRSVSMRTEFLPRPKRSPLRLSASGASLHQNSELP</sequence>
<feature type="compositionally biased region" description="Low complexity" evidence="1">
    <location>
        <begin position="322"/>
        <end position="337"/>
    </location>
</feature>
<evidence type="ECO:0000313" key="3">
    <source>
        <dbReference type="EMBL" id="OCB90098.1"/>
    </source>
</evidence>
<feature type="transmembrane region" description="Helical" evidence="2">
    <location>
        <begin position="423"/>
        <end position="446"/>
    </location>
</feature>
<accession>A0A9Q5I1T2</accession>
<keyword evidence="2" id="KW-0472">Membrane</keyword>
<protein>
    <submittedName>
        <fullName evidence="3">Uncharacterized protein</fullName>
    </submittedName>
</protein>
<feature type="compositionally biased region" description="Polar residues" evidence="1">
    <location>
        <begin position="701"/>
        <end position="713"/>
    </location>
</feature>
<feature type="compositionally biased region" description="Pro residues" evidence="1">
    <location>
        <begin position="607"/>
        <end position="621"/>
    </location>
</feature>
<evidence type="ECO:0000313" key="4">
    <source>
        <dbReference type="Proteomes" id="UP000757232"/>
    </source>
</evidence>
<keyword evidence="2" id="KW-0812">Transmembrane</keyword>
<proteinExistence type="predicted"/>
<feature type="compositionally biased region" description="Basic and acidic residues" evidence="1">
    <location>
        <begin position="582"/>
        <end position="593"/>
    </location>
</feature>
<reference evidence="3" key="1">
    <citation type="submission" date="2016-06" db="EMBL/GenBank/DDBJ databases">
        <title>Draft Genome sequence of the fungus Inonotus baumii.</title>
        <authorList>
            <person name="Zhu H."/>
            <person name="Lin W."/>
        </authorList>
    </citation>
    <scope>NUCLEOTIDE SEQUENCE</scope>
    <source>
        <strain evidence="3">821</strain>
    </source>
</reference>
<feature type="compositionally biased region" description="Low complexity" evidence="1">
    <location>
        <begin position="202"/>
        <end position="224"/>
    </location>
</feature>
<feature type="region of interest" description="Disordered" evidence="1">
    <location>
        <begin position="456"/>
        <end position="535"/>
    </location>
</feature>
<feature type="compositionally biased region" description="Low complexity" evidence="1">
    <location>
        <begin position="239"/>
        <end position="279"/>
    </location>
</feature>
<evidence type="ECO:0000256" key="1">
    <source>
        <dbReference type="SAM" id="MobiDB-lite"/>
    </source>
</evidence>
<dbReference type="OrthoDB" id="3250803at2759"/>
<evidence type="ECO:0000256" key="2">
    <source>
        <dbReference type="SAM" id="Phobius"/>
    </source>
</evidence>
<comment type="caution">
    <text evidence="3">The sequence shown here is derived from an EMBL/GenBank/DDBJ whole genome shotgun (WGS) entry which is preliminary data.</text>
</comment>
<dbReference type="Proteomes" id="UP000757232">
    <property type="component" value="Unassembled WGS sequence"/>
</dbReference>
<feature type="region of interest" description="Disordered" evidence="1">
    <location>
        <begin position="105"/>
        <end position="131"/>
    </location>
</feature>
<dbReference type="AlphaFoldDB" id="A0A9Q5I1T2"/>
<name>A0A9Q5I1T2_SANBA</name>
<feature type="region of interest" description="Disordered" evidence="1">
    <location>
        <begin position="560"/>
        <end position="769"/>
    </location>
</feature>
<feature type="compositionally biased region" description="Low complexity" evidence="1">
    <location>
        <begin position="149"/>
        <end position="176"/>
    </location>
</feature>
<feature type="compositionally biased region" description="Polar residues" evidence="1">
    <location>
        <begin position="758"/>
        <end position="769"/>
    </location>
</feature>
<feature type="region of interest" description="Disordered" evidence="1">
    <location>
        <begin position="149"/>
        <end position="224"/>
    </location>
</feature>